<dbReference type="AlphaFoldDB" id="A0AAW2D9E8"/>
<comment type="similarity">
    <text evidence="1">Belongs to the PPR family. PCMP-H subfamily.</text>
</comment>
<feature type="repeat" description="PPR" evidence="3">
    <location>
        <begin position="18"/>
        <end position="48"/>
    </location>
</feature>
<dbReference type="GO" id="GO:0003723">
    <property type="term" value="F:RNA binding"/>
    <property type="evidence" value="ECO:0007669"/>
    <property type="project" value="InterPro"/>
</dbReference>
<proteinExistence type="inferred from homology"/>
<dbReference type="Proteomes" id="UP001459277">
    <property type="component" value="Unassembled WGS sequence"/>
</dbReference>
<feature type="repeat" description="PPR" evidence="3">
    <location>
        <begin position="119"/>
        <end position="153"/>
    </location>
</feature>
<protein>
    <recommendedName>
        <fullName evidence="6">Pentatricopeptide repeat-containing protein</fullName>
    </recommendedName>
</protein>
<keyword evidence="5" id="KW-1185">Reference proteome</keyword>
<name>A0AAW2D9E8_9ROSI</name>
<dbReference type="NCBIfam" id="TIGR00756">
    <property type="entry name" value="PPR"/>
    <property type="match status" value="3"/>
</dbReference>
<evidence type="ECO:0000313" key="4">
    <source>
        <dbReference type="EMBL" id="KAL0005830.1"/>
    </source>
</evidence>
<dbReference type="PANTHER" id="PTHR47926">
    <property type="entry name" value="PENTATRICOPEPTIDE REPEAT-CONTAINING PROTEIN"/>
    <property type="match status" value="1"/>
</dbReference>
<organism evidence="4 5">
    <name type="scientific">Lithocarpus litseifolius</name>
    <dbReference type="NCBI Taxonomy" id="425828"/>
    <lineage>
        <taxon>Eukaryota</taxon>
        <taxon>Viridiplantae</taxon>
        <taxon>Streptophyta</taxon>
        <taxon>Embryophyta</taxon>
        <taxon>Tracheophyta</taxon>
        <taxon>Spermatophyta</taxon>
        <taxon>Magnoliopsida</taxon>
        <taxon>eudicotyledons</taxon>
        <taxon>Gunneridae</taxon>
        <taxon>Pentapetalae</taxon>
        <taxon>rosids</taxon>
        <taxon>fabids</taxon>
        <taxon>Fagales</taxon>
        <taxon>Fagaceae</taxon>
        <taxon>Lithocarpus</taxon>
    </lineage>
</organism>
<dbReference type="GO" id="GO:0009451">
    <property type="term" value="P:RNA modification"/>
    <property type="evidence" value="ECO:0007669"/>
    <property type="project" value="InterPro"/>
</dbReference>
<evidence type="ECO:0000256" key="3">
    <source>
        <dbReference type="PROSITE-ProRule" id="PRU00708"/>
    </source>
</evidence>
<keyword evidence="2" id="KW-0677">Repeat</keyword>
<dbReference type="InterPro" id="IPR046960">
    <property type="entry name" value="PPR_At4g14850-like_plant"/>
</dbReference>
<reference evidence="4 5" key="1">
    <citation type="submission" date="2024-01" db="EMBL/GenBank/DDBJ databases">
        <title>A telomere-to-telomere, gap-free genome of sweet tea (Lithocarpus litseifolius).</title>
        <authorList>
            <person name="Zhou J."/>
        </authorList>
    </citation>
    <scope>NUCLEOTIDE SEQUENCE [LARGE SCALE GENOMIC DNA]</scope>
    <source>
        <strain evidence="4">Zhou-2022a</strain>
        <tissue evidence="4">Leaf</tissue>
    </source>
</reference>
<sequence length="156" mass="17856">MRLVYDAKRVFDEMTEKNVVLYNTMITGLLRCGMVEDSRKLFQGMQERDSVSWTTMITGLAQNGLVREAIEMFREMRLQGLDMDQFTFGSVLTACGGLLALEGGKQIHAYIIRTDYKDNIFVSSALVDMYCKCRSIKSAETVFMRMTSKNVVSWTR</sequence>
<feature type="repeat" description="PPR" evidence="3">
    <location>
        <begin position="49"/>
        <end position="83"/>
    </location>
</feature>
<comment type="caution">
    <text evidence="4">The sequence shown here is derived from an EMBL/GenBank/DDBJ whole genome shotgun (WGS) entry which is preliminary data.</text>
</comment>
<dbReference type="EMBL" id="JAZDWU010000004">
    <property type="protein sequence ID" value="KAL0005830.1"/>
    <property type="molecule type" value="Genomic_DNA"/>
</dbReference>
<dbReference type="Pfam" id="PF01535">
    <property type="entry name" value="PPR"/>
    <property type="match status" value="1"/>
</dbReference>
<evidence type="ECO:0008006" key="6">
    <source>
        <dbReference type="Google" id="ProtNLM"/>
    </source>
</evidence>
<dbReference type="PANTHER" id="PTHR47926:SF511">
    <property type="entry name" value="PENTATRICOPEPTIDE REPEAT-CONTAINING PROTEIN"/>
    <property type="match status" value="1"/>
</dbReference>
<dbReference type="FunFam" id="1.25.40.10:FF:000333">
    <property type="entry name" value="Pentatricopeptide repeat-containing protein"/>
    <property type="match status" value="1"/>
</dbReference>
<accession>A0AAW2D9E8</accession>
<gene>
    <name evidence="4" type="ORF">SO802_013391</name>
</gene>
<dbReference type="InterPro" id="IPR011990">
    <property type="entry name" value="TPR-like_helical_dom_sf"/>
</dbReference>
<dbReference type="PROSITE" id="PS51375">
    <property type="entry name" value="PPR"/>
    <property type="match status" value="3"/>
</dbReference>
<dbReference type="Gene3D" id="1.25.40.10">
    <property type="entry name" value="Tetratricopeptide repeat domain"/>
    <property type="match status" value="2"/>
</dbReference>
<evidence type="ECO:0000313" key="5">
    <source>
        <dbReference type="Proteomes" id="UP001459277"/>
    </source>
</evidence>
<evidence type="ECO:0000256" key="1">
    <source>
        <dbReference type="ARBA" id="ARBA00006643"/>
    </source>
</evidence>
<dbReference type="Pfam" id="PF13041">
    <property type="entry name" value="PPR_2"/>
    <property type="match status" value="1"/>
</dbReference>
<evidence type="ECO:0000256" key="2">
    <source>
        <dbReference type="ARBA" id="ARBA00022737"/>
    </source>
</evidence>
<dbReference type="InterPro" id="IPR002885">
    <property type="entry name" value="PPR_rpt"/>
</dbReference>